<dbReference type="SUPFAM" id="SSF52540">
    <property type="entry name" value="P-loop containing nucleoside triphosphate hydrolases"/>
    <property type="match status" value="1"/>
</dbReference>
<dbReference type="Proteomes" id="UP000229344">
    <property type="component" value="Unassembled WGS sequence"/>
</dbReference>
<accession>A0A2H0UEM9</accession>
<reference evidence="2" key="1">
    <citation type="submission" date="2017-09" db="EMBL/GenBank/DDBJ databases">
        <title>Depth-based differentiation of microbial function through sediment-hosted aquifers and enrichment of novel symbionts in the deep terrestrial subsurface.</title>
        <authorList>
            <person name="Probst A.J."/>
            <person name="Ladd B."/>
            <person name="Jarett J.K."/>
            <person name="Geller-Mcgrath D.E."/>
            <person name="Sieber C.M.K."/>
            <person name="Emerson J.B."/>
            <person name="Anantharaman K."/>
            <person name="Thomas B.C."/>
            <person name="Malmstrom R."/>
            <person name="Stieglmeier M."/>
            <person name="Klingl A."/>
            <person name="Woyke T."/>
            <person name="Ryan C.M."/>
            <person name="Banfield J.F."/>
        </authorList>
    </citation>
    <scope>NUCLEOTIDE SEQUENCE [LARGE SCALE GENOMIC DNA]</scope>
</reference>
<dbReference type="Gene3D" id="3.40.50.300">
    <property type="entry name" value="P-loop containing nucleotide triphosphate hydrolases"/>
    <property type="match status" value="1"/>
</dbReference>
<evidence type="ECO:0000313" key="2">
    <source>
        <dbReference type="Proteomes" id="UP000229344"/>
    </source>
</evidence>
<evidence type="ECO:0008006" key="3">
    <source>
        <dbReference type="Google" id="ProtNLM"/>
    </source>
</evidence>
<name>A0A2H0UEM9_9BACT</name>
<dbReference type="AlphaFoldDB" id="A0A2H0UEM9"/>
<dbReference type="InterPro" id="IPR027417">
    <property type="entry name" value="P-loop_NTPase"/>
</dbReference>
<evidence type="ECO:0000313" key="1">
    <source>
        <dbReference type="EMBL" id="PIR84810.1"/>
    </source>
</evidence>
<organism evidence="1 2">
    <name type="scientific">Candidatus Kaiserbacteria bacterium CG10_big_fil_rev_8_21_14_0_10_47_16</name>
    <dbReference type="NCBI Taxonomy" id="1974608"/>
    <lineage>
        <taxon>Bacteria</taxon>
        <taxon>Candidatus Kaiseribacteriota</taxon>
    </lineage>
</organism>
<proteinExistence type="predicted"/>
<protein>
    <recommendedName>
        <fullName evidence="3">Shikimate kinase</fullName>
    </recommendedName>
</protein>
<dbReference type="EMBL" id="PFBI01000004">
    <property type="protein sequence ID" value="PIR84810.1"/>
    <property type="molecule type" value="Genomic_DNA"/>
</dbReference>
<sequence length="187" mass="21117">MKKTKVIYIYGAPATGKLTTAKALSLATGFKLAHNHLTTDLVRSIFERGNPKGDMYIVKLRFEILEMALQENVSGIIMTGAHAHNYLYPNGESDEWYATRLEEITQKNGGEFYGVNLTTSNETLLQRVTESNRKEWGKISTIEILKDSLAKYDYFKTAPLQNNLIIDNTDVSPEEVAKKIIDFAEIH</sequence>
<comment type="caution">
    <text evidence="1">The sequence shown here is derived from an EMBL/GenBank/DDBJ whole genome shotgun (WGS) entry which is preliminary data.</text>
</comment>
<gene>
    <name evidence="1" type="ORF">COU16_01330</name>
</gene>